<protein>
    <submittedName>
        <fullName evidence="1">Uncharacterized protein</fullName>
    </submittedName>
</protein>
<gene>
    <name evidence="1" type="ORF">AVEN_47105_1</name>
</gene>
<organism evidence="1 2">
    <name type="scientific">Araneus ventricosus</name>
    <name type="common">Orbweaver spider</name>
    <name type="synonym">Epeira ventricosa</name>
    <dbReference type="NCBI Taxonomy" id="182803"/>
    <lineage>
        <taxon>Eukaryota</taxon>
        <taxon>Metazoa</taxon>
        <taxon>Ecdysozoa</taxon>
        <taxon>Arthropoda</taxon>
        <taxon>Chelicerata</taxon>
        <taxon>Arachnida</taxon>
        <taxon>Araneae</taxon>
        <taxon>Araneomorphae</taxon>
        <taxon>Entelegynae</taxon>
        <taxon>Araneoidea</taxon>
        <taxon>Araneidae</taxon>
        <taxon>Araneus</taxon>
    </lineage>
</organism>
<dbReference type="AlphaFoldDB" id="A0A4Y2LEM6"/>
<evidence type="ECO:0000313" key="1">
    <source>
        <dbReference type="EMBL" id="GBN11797.1"/>
    </source>
</evidence>
<name>A0A4Y2LEM6_ARAVE</name>
<dbReference type="OrthoDB" id="6773164at2759"/>
<dbReference type="PANTHER" id="PTHR46409">
    <property type="entry name" value="HTH PSQ-TYPE DOMAIN-CONTAINING PROTEIN"/>
    <property type="match status" value="1"/>
</dbReference>
<dbReference type="PANTHER" id="PTHR46409:SF1">
    <property type="entry name" value="HTH PSQ-TYPE DOMAIN-CONTAINING PROTEIN"/>
    <property type="match status" value="1"/>
</dbReference>
<comment type="caution">
    <text evidence="1">The sequence shown here is derived from an EMBL/GenBank/DDBJ whole genome shotgun (WGS) entry which is preliminary data.</text>
</comment>
<accession>A0A4Y2LEM6</accession>
<keyword evidence="2" id="KW-1185">Reference proteome</keyword>
<proteinExistence type="predicted"/>
<sequence length="83" mass="9697">PWIIVTCQMAHKCQPSLANETPGKLSHARWLTCANRLLRLYVSTRDPSEKYKEIARFTIKLYAPMWFYIKCNPSIVEAPIHLH</sequence>
<dbReference type="Proteomes" id="UP000499080">
    <property type="component" value="Unassembled WGS sequence"/>
</dbReference>
<evidence type="ECO:0000313" key="2">
    <source>
        <dbReference type="Proteomes" id="UP000499080"/>
    </source>
</evidence>
<feature type="non-terminal residue" evidence="1">
    <location>
        <position position="1"/>
    </location>
</feature>
<dbReference type="EMBL" id="BGPR01005611">
    <property type="protein sequence ID" value="GBN11797.1"/>
    <property type="molecule type" value="Genomic_DNA"/>
</dbReference>
<reference evidence="1 2" key="1">
    <citation type="journal article" date="2019" name="Sci. Rep.">
        <title>Orb-weaving spider Araneus ventricosus genome elucidates the spidroin gene catalogue.</title>
        <authorList>
            <person name="Kono N."/>
            <person name="Nakamura H."/>
            <person name="Ohtoshi R."/>
            <person name="Moran D.A.P."/>
            <person name="Shinohara A."/>
            <person name="Yoshida Y."/>
            <person name="Fujiwara M."/>
            <person name="Mori M."/>
            <person name="Tomita M."/>
            <person name="Arakawa K."/>
        </authorList>
    </citation>
    <scope>NUCLEOTIDE SEQUENCE [LARGE SCALE GENOMIC DNA]</scope>
</reference>